<dbReference type="EMBL" id="ML978128">
    <property type="protein sequence ID" value="KAF2097166.1"/>
    <property type="molecule type" value="Genomic_DNA"/>
</dbReference>
<comment type="caution">
    <text evidence="3">The sequence shown here is derived from an EMBL/GenBank/DDBJ whole genome shotgun (WGS) entry which is preliminary data.</text>
</comment>
<dbReference type="AlphaFoldDB" id="A0A9P4M3X2"/>
<dbReference type="Pfam" id="PF01368">
    <property type="entry name" value="DHH"/>
    <property type="match status" value="1"/>
</dbReference>
<evidence type="ECO:0000256" key="1">
    <source>
        <dbReference type="SAM" id="MobiDB-lite"/>
    </source>
</evidence>
<protein>
    <submittedName>
        <fullName evidence="3">DHH phosphoesterase</fullName>
    </submittedName>
</protein>
<organism evidence="3 4">
    <name type="scientific">Rhizodiscina lignyota</name>
    <dbReference type="NCBI Taxonomy" id="1504668"/>
    <lineage>
        <taxon>Eukaryota</taxon>
        <taxon>Fungi</taxon>
        <taxon>Dikarya</taxon>
        <taxon>Ascomycota</taxon>
        <taxon>Pezizomycotina</taxon>
        <taxon>Dothideomycetes</taxon>
        <taxon>Pleosporomycetidae</taxon>
        <taxon>Aulographales</taxon>
        <taxon>Rhizodiscinaceae</taxon>
        <taxon>Rhizodiscina</taxon>
    </lineage>
</organism>
<feature type="domain" description="DDH" evidence="2">
    <location>
        <begin position="64"/>
        <end position="182"/>
    </location>
</feature>
<dbReference type="OrthoDB" id="284473at2759"/>
<evidence type="ECO:0000259" key="2">
    <source>
        <dbReference type="Pfam" id="PF01368"/>
    </source>
</evidence>
<dbReference type="GO" id="GO:0004527">
    <property type="term" value="F:exonuclease activity"/>
    <property type="evidence" value="ECO:0007669"/>
    <property type="project" value="UniProtKB-KW"/>
</dbReference>
<dbReference type="InterPro" id="IPR051673">
    <property type="entry name" value="SSDNA_exonuclease_RecJ"/>
</dbReference>
<gene>
    <name evidence="3" type="ORF">NA57DRAFT_41039</name>
</gene>
<name>A0A9P4M3X2_9PEZI</name>
<dbReference type="PANTHER" id="PTHR30255:SF2">
    <property type="entry name" value="SINGLE-STRANDED-DNA-SPECIFIC EXONUCLEASE RECJ"/>
    <property type="match status" value="1"/>
</dbReference>
<keyword evidence="4" id="KW-1185">Reference proteome</keyword>
<dbReference type="Gene3D" id="3.90.1640.30">
    <property type="match status" value="1"/>
</dbReference>
<reference evidence="3" key="1">
    <citation type="journal article" date="2020" name="Stud. Mycol.">
        <title>101 Dothideomycetes genomes: a test case for predicting lifestyles and emergence of pathogens.</title>
        <authorList>
            <person name="Haridas S."/>
            <person name="Albert R."/>
            <person name="Binder M."/>
            <person name="Bloem J."/>
            <person name="Labutti K."/>
            <person name="Salamov A."/>
            <person name="Andreopoulos B."/>
            <person name="Baker S."/>
            <person name="Barry K."/>
            <person name="Bills G."/>
            <person name="Bluhm B."/>
            <person name="Cannon C."/>
            <person name="Castanera R."/>
            <person name="Culley D."/>
            <person name="Daum C."/>
            <person name="Ezra D."/>
            <person name="Gonzalez J."/>
            <person name="Henrissat B."/>
            <person name="Kuo A."/>
            <person name="Liang C."/>
            <person name="Lipzen A."/>
            <person name="Lutzoni F."/>
            <person name="Magnuson J."/>
            <person name="Mondo S."/>
            <person name="Nolan M."/>
            <person name="Ohm R."/>
            <person name="Pangilinan J."/>
            <person name="Park H.-J."/>
            <person name="Ramirez L."/>
            <person name="Alfaro M."/>
            <person name="Sun H."/>
            <person name="Tritt A."/>
            <person name="Yoshinaga Y."/>
            <person name="Zwiers L.-H."/>
            <person name="Turgeon B."/>
            <person name="Goodwin S."/>
            <person name="Spatafora J."/>
            <person name="Crous P."/>
            <person name="Grigoriev I."/>
        </authorList>
    </citation>
    <scope>NUCLEOTIDE SEQUENCE</scope>
    <source>
        <strain evidence="3">CBS 133067</strain>
    </source>
</reference>
<accession>A0A9P4M3X2</accession>
<dbReference type="InterPro" id="IPR001667">
    <property type="entry name" value="DDH_dom"/>
</dbReference>
<dbReference type="SUPFAM" id="SSF64182">
    <property type="entry name" value="DHH phosphoesterases"/>
    <property type="match status" value="1"/>
</dbReference>
<dbReference type="Proteomes" id="UP000799772">
    <property type="component" value="Unassembled WGS sequence"/>
</dbReference>
<evidence type="ECO:0000313" key="4">
    <source>
        <dbReference type="Proteomes" id="UP000799772"/>
    </source>
</evidence>
<proteinExistence type="predicted"/>
<dbReference type="InterPro" id="IPR038763">
    <property type="entry name" value="DHH_sf"/>
</dbReference>
<feature type="region of interest" description="Disordered" evidence="1">
    <location>
        <begin position="411"/>
        <end position="434"/>
    </location>
</feature>
<sequence length="450" mass="48851">MKRSAPSTKALPKAKKLRPEVPEYHLAPSLKDEDGNIIWPAPKSQIDNARRFIQECAKSNKPTLIVPDKDADGLTSGAILRTTLRLLGLPEELIEIHLLSKGTTVHDESERTAMAAHSPAYIFILDHGSRQSPPAIDPPHKCLVIDHHHIPDSSSFPKGAEFVNACNCPPVPTTSLLTYLICETLHPDVPYLCDWLAVIGTYGDLSSTIKWSPPFPDMSGTLKKYTKKALNDCVSLLNGPRRTNLYDTITAWTALLAAADQNKILGNKRLIQARQDIHVEVERCTHVAPKFSRDATIAVLRIRSAFQVHPVIATRWAGTLSSKKLQVVLVANEGYILGKVNFSCRIPRCARARAAEEGGEEVNIINVLKEAAGRGGDLLERMGDSFARGHKEASGGIVGAEEFEELMGVLGVGEKPDGPGSKSDSPKKAKAAGQKNTLMNYFGAKTGGGI</sequence>
<evidence type="ECO:0000313" key="3">
    <source>
        <dbReference type="EMBL" id="KAF2097166.1"/>
    </source>
</evidence>
<dbReference type="PANTHER" id="PTHR30255">
    <property type="entry name" value="SINGLE-STRANDED-DNA-SPECIFIC EXONUCLEASE RECJ"/>
    <property type="match status" value="1"/>
</dbReference>